<dbReference type="AlphaFoldDB" id="W0F6D0"/>
<dbReference type="CDD" id="cd05483">
    <property type="entry name" value="retropepsin_like_bacteria"/>
    <property type="match status" value="1"/>
</dbReference>
<dbReference type="EMBL" id="CP007035">
    <property type="protein sequence ID" value="AHF17014.1"/>
    <property type="molecule type" value="Genomic_DNA"/>
</dbReference>
<dbReference type="InterPro" id="IPR034122">
    <property type="entry name" value="Retropepsin-like_bacterial"/>
</dbReference>
<dbReference type="Proteomes" id="UP000003586">
    <property type="component" value="Chromosome"/>
</dbReference>
<reference evidence="2 3" key="1">
    <citation type="submission" date="2013-12" db="EMBL/GenBank/DDBJ databases">
        <authorList>
            <consortium name="DOE Joint Genome Institute"/>
            <person name="Eisen J."/>
            <person name="Huntemann M."/>
            <person name="Han J."/>
            <person name="Chen A."/>
            <person name="Kyrpides N."/>
            <person name="Mavromatis K."/>
            <person name="Markowitz V."/>
            <person name="Palaniappan K."/>
            <person name="Ivanova N."/>
            <person name="Schaumberg A."/>
            <person name="Pati A."/>
            <person name="Liolios K."/>
            <person name="Nordberg H.P."/>
            <person name="Cantor M.N."/>
            <person name="Hua S.X."/>
            <person name="Woyke T."/>
        </authorList>
    </citation>
    <scope>NUCLEOTIDE SEQUENCE [LARGE SCALE GENOMIC DNA]</scope>
    <source>
        <strain evidence="3">DSM 19437</strain>
    </source>
</reference>
<dbReference type="STRING" id="929713.NIASO_00255"/>
<dbReference type="HOGENOM" id="CLU_056360_1_0_10"/>
<evidence type="ECO:0000313" key="2">
    <source>
        <dbReference type="EMBL" id="AHF17014.1"/>
    </source>
</evidence>
<sequence length="398" mass="44818">MSRFWRFIFLIVLSPAAFLTAAAQKKSAVQRTQPTSVPYDDATGLLIIPVSVEGKTYHFLFDTGSFTALSPDLGRRLKLKKEGRVNFVDANNMEGSASFQELKEISVGTFRFYNKKVAVFPSPLFKCLNIDGVLGNDLLVDYAIYIDPEKKQLTLSNNIADFKLAQHNTFVSPVVFTRQMSPFIDTKLTHEATGIFVTIFDTGFRGLYQVARASAADSTLTDYFAVLDSGKIKGSNALSVYDKNIETIETQYRLLLPELHIGNATFLNVHVQSMDKSYNALGIELLKYGGCILDNKNKRFYFFPDTPVVNLDEREWPLSFGLSDDDLIITYVWDPRLRDEFEVGDQVLAIGQHAYNGNNFCDLLSRPPFPETATAEEITVKDKKGVIKKLLLKKEDYD</sequence>
<accession>W0F6D0</accession>
<evidence type="ECO:0000256" key="1">
    <source>
        <dbReference type="SAM" id="SignalP"/>
    </source>
</evidence>
<name>W0F6D0_9BACT</name>
<keyword evidence="1" id="KW-0732">Signal</keyword>
<gene>
    <name evidence="2" type="ORF">NIASO_00255</name>
</gene>
<dbReference type="KEGG" id="nso:NIASO_00255"/>
<evidence type="ECO:0000313" key="3">
    <source>
        <dbReference type="Proteomes" id="UP000003586"/>
    </source>
</evidence>
<dbReference type="SUPFAM" id="SSF50630">
    <property type="entry name" value="Acid proteases"/>
    <property type="match status" value="1"/>
</dbReference>
<dbReference type="Gene3D" id="2.40.70.10">
    <property type="entry name" value="Acid Proteases"/>
    <property type="match status" value="1"/>
</dbReference>
<evidence type="ECO:0008006" key="4">
    <source>
        <dbReference type="Google" id="ProtNLM"/>
    </source>
</evidence>
<dbReference type="InterPro" id="IPR021109">
    <property type="entry name" value="Peptidase_aspartic_dom_sf"/>
</dbReference>
<organism evidence="2 3">
    <name type="scientific">Niabella soli DSM 19437</name>
    <dbReference type="NCBI Taxonomy" id="929713"/>
    <lineage>
        <taxon>Bacteria</taxon>
        <taxon>Pseudomonadati</taxon>
        <taxon>Bacteroidota</taxon>
        <taxon>Chitinophagia</taxon>
        <taxon>Chitinophagales</taxon>
        <taxon>Chitinophagaceae</taxon>
        <taxon>Niabella</taxon>
    </lineage>
</organism>
<dbReference type="OrthoDB" id="5580718at2"/>
<dbReference type="RefSeq" id="WP_008582331.1">
    <property type="nucleotide sequence ID" value="NZ_CP007035.1"/>
</dbReference>
<feature type="signal peptide" evidence="1">
    <location>
        <begin position="1"/>
        <end position="21"/>
    </location>
</feature>
<protein>
    <recommendedName>
        <fullName evidence="4">Aspartyl protease</fullName>
    </recommendedName>
</protein>
<dbReference type="Pfam" id="PF13650">
    <property type="entry name" value="Asp_protease_2"/>
    <property type="match status" value="1"/>
</dbReference>
<proteinExistence type="predicted"/>
<dbReference type="eggNOG" id="COG3577">
    <property type="taxonomic scope" value="Bacteria"/>
</dbReference>
<keyword evidence="3" id="KW-1185">Reference proteome</keyword>
<feature type="chain" id="PRO_5004788379" description="Aspartyl protease" evidence="1">
    <location>
        <begin position="22"/>
        <end position="398"/>
    </location>
</feature>